<dbReference type="PROSITE" id="PS01188">
    <property type="entry name" value="ELO"/>
    <property type="match status" value="1"/>
</dbReference>
<keyword evidence="9 10" id="KW-0275">Fatty acid biosynthesis</keyword>
<dbReference type="PANTHER" id="PTHR11157:SF17">
    <property type="entry name" value="ELONGATION OF VERY LONG CHAIN FATTY ACIDS PROTEIN 6"/>
    <property type="match status" value="1"/>
</dbReference>
<dbReference type="HOGENOM" id="CLU_048483_1_1_1"/>
<dbReference type="CTD" id="6752545"/>
<proteinExistence type="inferred from homology"/>
<gene>
    <name evidence="11" type="ORF">TRIADDRAFT_55215</name>
</gene>
<dbReference type="FunCoup" id="B3RUA6">
    <property type="interactions" value="914"/>
</dbReference>
<dbReference type="RefSeq" id="XP_002111332.1">
    <property type="nucleotide sequence ID" value="XM_002111296.1"/>
</dbReference>
<dbReference type="GO" id="GO:0019367">
    <property type="term" value="P:fatty acid elongation, saturated fatty acid"/>
    <property type="evidence" value="ECO:0000318"/>
    <property type="project" value="GO_Central"/>
</dbReference>
<evidence type="ECO:0000256" key="7">
    <source>
        <dbReference type="ARBA" id="ARBA00023098"/>
    </source>
</evidence>
<feature type="transmembrane region" description="Helical" evidence="10">
    <location>
        <begin position="187"/>
        <end position="210"/>
    </location>
</feature>
<keyword evidence="3 10" id="KW-0808">Transferase</keyword>
<dbReference type="Proteomes" id="UP000009022">
    <property type="component" value="Unassembled WGS sequence"/>
</dbReference>
<feature type="transmembrane region" description="Helical" evidence="10">
    <location>
        <begin position="131"/>
        <end position="148"/>
    </location>
</feature>
<dbReference type="InParanoid" id="B3RUA6"/>
<dbReference type="InterPro" id="IPR030457">
    <property type="entry name" value="ELO_CS"/>
</dbReference>
<keyword evidence="8 10" id="KW-0472">Membrane</keyword>
<evidence type="ECO:0000256" key="3">
    <source>
        <dbReference type="ARBA" id="ARBA00022679"/>
    </source>
</evidence>
<dbReference type="EMBL" id="DS985244">
    <property type="protein sequence ID" value="EDV25299.1"/>
    <property type="molecule type" value="Genomic_DNA"/>
</dbReference>
<accession>B3RUA6</accession>
<keyword evidence="5 10" id="KW-0276">Fatty acid metabolism</keyword>
<comment type="catalytic activity">
    <reaction evidence="10">
        <text>a very-long-chain acyl-CoA + malonyl-CoA + H(+) = a very-long-chain 3-oxoacyl-CoA + CO2 + CoA</text>
        <dbReference type="Rhea" id="RHEA:32727"/>
        <dbReference type="ChEBI" id="CHEBI:15378"/>
        <dbReference type="ChEBI" id="CHEBI:16526"/>
        <dbReference type="ChEBI" id="CHEBI:57287"/>
        <dbReference type="ChEBI" id="CHEBI:57384"/>
        <dbReference type="ChEBI" id="CHEBI:90725"/>
        <dbReference type="ChEBI" id="CHEBI:90736"/>
        <dbReference type="EC" id="2.3.1.199"/>
    </reaction>
</comment>
<keyword evidence="4 10" id="KW-0812">Transmembrane</keyword>
<dbReference type="Pfam" id="PF01151">
    <property type="entry name" value="ELO"/>
    <property type="match status" value="1"/>
</dbReference>
<dbReference type="eggNOG" id="KOG3072">
    <property type="taxonomic scope" value="Eukaryota"/>
</dbReference>
<dbReference type="GO" id="GO:0042761">
    <property type="term" value="P:very long-chain fatty acid biosynthetic process"/>
    <property type="evidence" value="ECO:0000318"/>
    <property type="project" value="GO_Central"/>
</dbReference>
<reference evidence="11 12" key="1">
    <citation type="journal article" date="2008" name="Nature">
        <title>The Trichoplax genome and the nature of placozoans.</title>
        <authorList>
            <person name="Srivastava M."/>
            <person name="Begovic E."/>
            <person name="Chapman J."/>
            <person name="Putnam N.H."/>
            <person name="Hellsten U."/>
            <person name="Kawashima T."/>
            <person name="Kuo A."/>
            <person name="Mitros T."/>
            <person name="Salamov A."/>
            <person name="Carpenter M.L."/>
            <person name="Signorovitch A.Y."/>
            <person name="Moreno M.A."/>
            <person name="Kamm K."/>
            <person name="Grimwood J."/>
            <person name="Schmutz J."/>
            <person name="Shapiro H."/>
            <person name="Grigoriev I.V."/>
            <person name="Buss L.W."/>
            <person name="Schierwater B."/>
            <person name="Dellaporta S.L."/>
            <person name="Rokhsar D.S."/>
        </authorList>
    </citation>
    <scope>NUCLEOTIDE SEQUENCE [LARGE SCALE GENOMIC DNA]</scope>
    <source>
        <strain evidence="11 12">Grell-BS-1999</strain>
    </source>
</reference>
<dbReference type="AlphaFoldDB" id="B3RUA6"/>
<evidence type="ECO:0000256" key="9">
    <source>
        <dbReference type="ARBA" id="ARBA00023160"/>
    </source>
</evidence>
<evidence type="ECO:0000313" key="12">
    <source>
        <dbReference type="Proteomes" id="UP000009022"/>
    </source>
</evidence>
<keyword evidence="6 10" id="KW-1133">Transmembrane helix</keyword>
<feature type="transmembrane region" description="Helical" evidence="10">
    <location>
        <begin position="61"/>
        <end position="83"/>
    </location>
</feature>
<dbReference type="GO" id="GO:0034626">
    <property type="term" value="P:fatty acid elongation, polyunsaturated fatty acid"/>
    <property type="evidence" value="ECO:0000318"/>
    <property type="project" value="GO_Central"/>
</dbReference>
<dbReference type="KEGG" id="tad:TRIADDRAFT_55215"/>
<dbReference type="OrthoDB" id="10259681at2759"/>
<dbReference type="PANTHER" id="PTHR11157">
    <property type="entry name" value="FATTY ACID ACYL TRANSFERASE-RELATED"/>
    <property type="match status" value="1"/>
</dbReference>
<dbReference type="EC" id="2.3.1.199" evidence="10"/>
<dbReference type="GO" id="GO:0034625">
    <property type="term" value="P:fatty acid elongation, monounsaturated fatty acid"/>
    <property type="evidence" value="ECO:0000318"/>
    <property type="project" value="GO_Central"/>
</dbReference>
<evidence type="ECO:0000256" key="10">
    <source>
        <dbReference type="RuleBase" id="RU361115"/>
    </source>
</evidence>
<name>B3RUA6_TRIAD</name>
<keyword evidence="12" id="KW-1185">Reference proteome</keyword>
<keyword evidence="7 10" id="KW-0443">Lipid metabolism</keyword>
<organism evidence="11 12">
    <name type="scientific">Trichoplax adhaerens</name>
    <name type="common">Trichoplax reptans</name>
    <dbReference type="NCBI Taxonomy" id="10228"/>
    <lineage>
        <taxon>Eukaryota</taxon>
        <taxon>Metazoa</taxon>
        <taxon>Placozoa</taxon>
        <taxon>Uniplacotomia</taxon>
        <taxon>Trichoplacea</taxon>
        <taxon>Trichoplacidae</taxon>
        <taxon>Trichoplax</taxon>
    </lineage>
</organism>
<dbReference type="InterPro" id="IPR002076">
    <property type="entry name" value="ELO_fam"/>
</dbReference>
<keyword evidence="2 10" id="KW-0444">Lipid biosynthesis</keyword>
<protein>
    <recommendedName>
        <fullName evidence="10">Elongation of very long chain fatty acids protein</fullName>
        <ecNumber evidence="10">2.3.1.199</ecNumber>
    </recommendedName>
    <alternativeName>
        <fullName evidence="10">Very-long-chain 3-oxoacyl-CoA synthase</fullName>
    </alternativeName>
</protein>
<sequence length="278" mass="32478">MAILSVENYFNEKIAADWMNVLAPYSVHISVLYLVLIYWGKQYMASRKPFNMRRLLFTWSLTLAGFSFIGTIALGSYVLSSWYYHGFTYSVCDRTSWKGSGGLWAFLFGLSKLPELGDTFFIVVRKTPLPFLHYYHHITVFIYCWYSLRDLIAPGRWFAAINFLVHTVMYTYYAIKSTGMYRPPKWINMAITTLQLSQMIVGCIVNTWAYTVLKSGQRCGTTWSNLRWSLIMYSSYFLLFAHFFYQTYFVNANRWKIAQKQKEQKMKAAASSQSETAK</sequence>
<dbReference type="STRING" id="10228.B3RUA6"/>
<evidence type="ECO:0000256" key="8">
    <source>
        <dbReference type="ARBA" id="ARBA00023136"/>
    </source>
</evidence>
<comment type="similarity">
    <text evidence="10">Belongs to the ELO family.</text>
</comment>
<evidence type="ECO:0000256" key="2">
    <source>
        <dbReference type="ARBA" id="ARBA00022516"/>
    </source>
</evidence>
<dbReference type="GO" id="GO:0009922">
    <property type="term" value="F:fatty acid elongase activity"/>
    <property type="evidence" value="ECO:0000318"/>
    <property type="project" value="GO_Central"/>
</dbReference>
<dbReference type="OMA" id="PIIFLHW"/>
<feature type="transmembrane region" description="Helical" evidence="10">
    <location>
        <begin position="230"/>
        <end position="250"/>
    </location>
</feature>
<evidence type="ECO:0000256" key="1">
    <source>
        <dbReference type="ARBA" id="ARBA00004141"/>
    </source>
</evidence>
<dbReference type="GeneID" id="6752545"/>
<evidence type="ECO:0000256" key="4">
    <source>
        <dbReference type="ARBA" id="ARBA00022692"/>
    </source>
</evidence>
<feature type="transmembrane region" description="Helical" evidence="10">
    <location>
        <begin position="22"/>
        <end position="40"/>
    </location>
</feature>
<dbReference type="GO" id="GO:0005789">
    <property type="term" value="C:endoplasmic reticulum membrane"/>
    <property type="evidence" value="ECO:0000318"/>
    <property type="project" value="GO_Central"/>
</dbReference>
<feature type="transmembrane region" description="Helical" evidence="10">
    <location>
        <begin position="154"/>
        <end position="175"/>
    </location>
</feature>
<dbReference type="PhylomeDB" id="B3RUA6"/>
<dbReference type="GO" id="GO:0030148">
    <property type="term" value="P:sphingolipid biosynthetic process"/>
    <property type="evidence" value="ECO:0000318"/>
    <property type="project" value="GO_Central"/>
</dbReference>
<evidence type="ECO:0000256" key="5">
    <source>
        <dbReference type="ARBA" id="ARBA00022832"/>
    </source>
</evidence>
<evidence type="ECO:0000256" key="6">
    <source>
        <dbReference type="ARBA" id="ARBA00022989"/>
    </source>
</evidence>
<comment type="subcellular location">
    <subcellularLocation>
        <location evidence="1">Membrane</location>
        <topology evidence="1">Multi-pass membrane protein</topology>
    </subcellularLocation>
</comment>
<evidence type="ECO:0000313" key="11">
    <source>
        <dbReference type="EMBL" id="EDV25299.1"/>
    </source>
</evidence>
<feature type="transmembrane region" description="Helical" evidence="10">
    <location>
        <begin position="103"/>
        <end position="124"/>
    </location>
</feature>